<evidence type="ECO:0000313" key="8">
    <source>
        <dbReference type="Proteomes" id="UP000092573"/>
    </source>
</evidence>
<comment type="subcellular location">
    <subcellularLocation>
        <location evidence="1">Membrane</location>
        <topology evidence="1">Multi-pass membrane protein</topology>
    </subcellularLocation>
</comment>
<dbReference type="PANTHER" id="PTHR13353">
    <property type="entry name" value="TRANSMEMBRANE PROTEIN 19"/>
    <property type="match status" value="1"/>
</dbReference>
<keyword evidence="4 6" id="KW-1133">Transmembrane helix</keyword>
<evidence type="ECO:0000256" key="6">
    <source>
        <dbReference type="SAM" id="Phobius"/>
    </source>
</evidence>
<dbReference type="RefSeq" id="WP_068700349.1">
    <property type="nucleotide sequence ID" value="NZ_CP014167.1"/>
</dbReference>
<sequence length="277" mass="28708">MHWLIGFAGAAVVAGLAYVKRSLSLSGLIAAVIMGTIYYGAGSAFWFGTLLFFFITGTLLSRWKKDRKDDLEKSYAKTGRRDAGQVLANGGLGMLICLGYVAAPNVLWVYGFVGVMATVTSDTWATELGGLSRKPPRSVLTGRVVPKGTSGGVSLAGNTAALAGGLCIGLAAWLLIRLGGDFMGTGAADGALSLPGLLLLGAAGGFVGAMADSVLGATVQKMYRCLVCGQIVEVERHCGHETERYRGLPWMTNDAVNLISSAVGGGLALWLGWGIGV</sequence>
<evidence type="ECO:0000313" key="7">
    <source>
        <dbReference type="EMBL" id="ANS77085.1"/>
    </source>
</evidence>
<evidence type="ECO:0000256" key="5">
    <source>
        <dbReference type="ARBA" id="ARBA00023136"/>
    </source>
</evidence>
<evidence type="ECO:0000256" key="3">
    <source>
        <dbReference type="ARBA" id="ARBA00022692"/>
    </source>
</evidence>
<feature type="transmembrane region" description="Helical" evidence="6">
    <location>
        <begin position="82"/>
        <end position="102"/>
    </location>
</feature>
<dbReference type="PANTHER" id="PTHR13353:SF5">
    <property type="entry name" value="TRANSMEMBRANE PROTEIN 19"/>
    <property type="match status" value="1"/>
</dbReference>
<dbReference type="Pfam" id="PF01940">
    <property type="entry name" value="DUF92"/>
    <property type="match status" value="1"/>
</dbReference>
<dbReference type="GO" id="GO:0016020">
    <property type="term" value="C:membrane"/>
    <property type="evidence" value="ECO:0007669"/>
    <property type="project" value="UniProtKB-SubCell"/>
</dbReference>
<dbReference type="Proteomes" id="UP000092573">
    <property type="component" value="Chromosome"/>
</dbReference>
<keyword evidence="3 6" id="KW-0812">Transmembrane</keyword>
<dbReference type="STRING" id="1462996.AWM70_03925"/>
<comment type="similarity">
    <text evidence="2">Belongs to the TMEM19 family.</text>
</comment>
<accession>A0A1B1N6R4</accession>
<dbReference type="OrthoDB" id="9808500at2"/>
<name>A0A1B1N6R4_9BACL</name>
<evidence type="ECO:0000256" key="2">
    <source>
        <dbReference type="ARBA" id="ARBA00009012"/>
    </source>
</evidence>
<evidence type="ECO:0008006" key="9">
    <source>
        <dbReference type="Google" id="ProtNLM"/>
    </source>
</evidence>
<feature type="transmembrane region" description="Helical" evidence="6">
    <location>
        <begin position="37"/>
        <end position="61"/>
    </location>
</feature>
<evidence type="ECO:0000256" key="4">
    <source>
        <dbReference type="ARBA" id="ARBA00022989"/>
    </source>
</evidence>
<dbReference type="EMBL" id="CP014167">
    <property type="protein sequence ID" value="ANS77085.1"/>
    <property type="molecule type" value="Genomic_DNA"/>
</dbReference>
<dbReference type="AlphaFoldDB" id="A0A1B1N6R4"/>
<evidence type="ECO:0000256" key="1">
    <source>
        <dbReference type="ARBA" id="ARBA00004141"/>
    </source>
</evidence>
<feature type="transmembrane region" description="Helical" evidence="6">
    <location>
        <begin position="152"/>
        <end position="176"/>
    </location>
</feature>
<dbReference type="KEGG" id="pyg:AWM70_03925"/>
<organism evidence="7 8">
    <name type="scientific">Paenibacillus yonginensis</name>
    <dbReference type="NCBI Taxonomy" id="1462996"/>
    <lineage>
        <taxon>Bacteria</taxon>
        <taxon>Bacillati</taxon>
        <taxon>Bacillota</taxon>
        <taxon>Bacilli</taxon>
        <taxon>Bacillales</taxon>
        <taxon>Paenibacillaceae</taxon>
        <taxon>Paenibacillus</taxon>
    </lineage>
</organism>
<reference evidence="7 8" key="1">
    <citation type="submission" date="2016-01" db="EMBL/GenBank/DDBJ databases">
        <title>Complete Genome Sequence of Paenibacillus yonginensis DCY84, a novel Plant Growth-Promoting Bacteria with Elicitation of Induced Systemic Resistance.</title>
        <authorList>
            <person name="Kim Y.J."/>
            <person name="Yang D.C."/>
            <person name="Sukweenadhi J."/>
        </authorList>
    </citation>
    <scope>NUCLEOTIDE SEQUENCE [LARGE SCALE GENOMIC DNA]</scope>
    <source>
        <strain evidence="7 8">DCY84</strain>
    </source>
</reference>
<gene>
    <name evidence="7" type="ORF">AWM70_03925</name>
</gene>
<protein>
    <recommendedName>
        <fullName evidence="9">Transmenbrane protein</fullName>
    </recommendedName>
</protein>
<proteinExistence type="inferred from homology"/>
<feature type="transmembrane region" description="Helical" evidence="6">
    <location>
        <begin position="196"/>
        <end position="215"/>
    </location>
</feature>
<keyword evidence="5 6" id="KW-0472">Membrane</keyword>
<feature type="transmembrane region" description="Helical" evidence="6">
    <location>
        <begin position="255"/>
        <end position="275"/>
    </location>
</feature>
<keyword evidence="8" id="KW-1185">Reference proteome</keyword>
<dbReference type="InterPro" id="IPR002794">
    <property type="entry name" value="DUF92_TMEM19"/>
</dbReference>